<feature type="transmembrane region" description="Helical" evidence="7">
    <location>
        <begin position="409"/>
        <end position="429"/>
    </location>
</feature>
<evidence type="ECO:0000256" key="3">
    <source>
        <dbReference type="ARBA" id="ARBA00022475"/>
    </source>
</evidence>
<keyword evidence="4 7" id="KW-0812">Transmembrane</keyword>
<protein>
    <submittedName>
        <fullName evidence="8">Lipopolysaccharide biosynthesis protein</fullName>
    </submittedName>
</protein>
<evidence type="ECO:0000313" key="8">
    <source>
        <dbReference type="EMBL" id="RDE24809.1"/>
    </source>
</evidence>
<keyword evidence="3" id="KW-1003">Cell membrane</keyword>
<feature type="transmembrane region" description="Helical" evidence="7">
    <location>
        <begin position="379"/>
        <end position="397"/>
    </location>
</feature>
<gene>
    <name evidence="8" type="ORF">DV711_04285</name>
</gene>
<dbReference type="Pfam" id="PF13440">
    <property type="entry name" value="Polysacc_synt_3"/>
    <property type="match status" value="1"/>
</dbReference>
<feature type="transmembrane region" description="Helical" evidence="7">
    <location>
        <begin position="114"/>
        <end position="136"/>
    </location>
</feature>
<evidence type="ECO:0000256" key="6">
    <source>
        <dbReference type="ARBA" id="ARBA00023136"/>
    </source>
</evidence>
<feature type="transmembrane region" description="Helical" evidence="7">
    <location>
        <begin position="44"/>
        <end position="63"/>
    </location>
</feature>
<comment type="subcellular location">
    <subcellularLocation>
        <location evidence="1">Cell membrane</location>
        <topology evidence="1">Multi-pass membrane protein</topology>
    </subcellularLocation>
</comment>
<proteinExistence type="inferred from homology"/>
<feature type="transmembrane region" description="Helical" evidence="7">
    <location>
        <begin position="148"/>
        <end position="167"/>
    </location>
</feature>
<feature type="transmembrane region" description="Helical" evidence="7">
    <location>
        <begin position="288"/>
        <end position="310"/>
    </location>
</feature>
<dbReference type="EMBL" id="QQOH01000001">
    <property type="protein sequence ID" value="RDE24809.1"/>
    <property type="molecule type" value="Genomic_DNA"/>
</dbReference>
<sequence length="498" mass="55404">MGKKDVNSMIAKGAVWMVALRASIKFIGIISTVILARLLNPDDFGLVALGTSLYAMVLLMRQFGFDTVLIQKQDATEDHYNTAWTMKLILSSVASVLIVLLCYPFSVYYSDERLVNVLLFMSAIVFLSGFVNVGIVQFRKEMNFDLEFKFRVIAKLTTFFITIYFAFLLESYVALLIGMLSSQLITLVLSYIMHAYRPRFSIKMWKDMLSFSIWLFANNILIYLNNHGQNFIIAKMLGSAPLGLFTVGNEIANLTASDVVAPINSAAYSGYAKVSSDIDKLRDTYLKVLSNVLVISLPCALGICAVANLLVPVMLGEKWVSIIPVMELIAVSSIFASVTACSGYVYLALAKQYITTYLMLIRIIIFFTLLILLSDVYGMFGAGLAVLITSIIIFPVSKIVISRILSISPLSLLSIFIRPVIASLTMYFVVEYYTGSVDLSSGLVFDGVYYLLISVFIGAFIYCAVLLSLWGLSGRPNTVESYVLNWVDRKYRTISNRA</sequence>
<keyword evidence="5 7" id="KW-1133">Transmembrane helix</keyword>
<dbReference type="AlphaFoldDB" id="A0A369WUR6"/>
<dbReference type="CDD" id="cd13127">
    <property type="entry name" value="MATE_tuaB_like"/>
    <property type="match status" value="1"/>
</dbReference>
<feature type="transmembrane region" description="Helical" evidence="7">
    <location>
        <begin position="449"/>
        <end position="472"/>
    </location>
</feature>
<feature type="transmembrane region" description="Helical" evidence="7">
    <location>
        <begin position="322"/>
        <end position="347"/>
    </location>
</feature>
<dbReference type="RefSeq" id="WP_114694400.1">
    <property type="nucleotide sequence ID" value="NZ_QQOH01000001.1"/>
</dbReference>
<keyword evidence="6 7" id="KW-0472">Membrane</keyword>
<evidence type="ECO:0000256" key="1">
    <source>
        <dbReference type="ARBA" id="ARBA00004651"/>
    </source>
</evidence>
<dbReference type="Proteomes" id="UP000253769">
    <property type="component" value="Unassembled WGS sequence"/>
</dbReference>
<reference evidence="8 9" key="1">
    <citation type="submission" date="2018-07" db="EMBL/GenBank/DDBJ databases">
        <title>Motiliproteus coralliicola sp. nov., a bacterium isolated from Coral.</title>
        <authorList>
            <person name="Wang G."/>
        </authorList>
    </citation>
    <scope>NUCLEOTIDE SEQUENCE [LARGE SCALE GENOMIC DNA]</scope>
    <source>
        <strain evidence="8 9">C34</strain>
    </source>
</reference>
<feature type="transmembrane region" description="Helical" evidence="7">
    <location>
        <begin position="14"/>
        <end position="38"/>
    </location>
</feature>
<name>A0A369WUR6_9GAMM</name>
<evidence type="ECO:0000256" key="7">
    <source>
        <dbReference type="SAM" id="Phobius"/>
    </source>
</evidence>
<keyword evidence="9" id="KW-1185">Reference proteome</keyword>
<dbReference type="PANTHER" id="PTHR30250">
    <property type="entry name" value="PST FAMILY PREDICTED COLANIC ACID TRANSPORTER"/>
    <property type="match status" value="1"/>
</dbReference>
<feature type="transmembrane region" description="Helical" evidence="7">
    <location>
        <begin position="173"/>
        <end position="196"/>
    </location>
</feature>
<organism evidence="8 9">
    <name type="scientific">Motiliproteus coralliicola</name>
    <dbReference type="NCBI Taxonomy" id="2283196"/>
    <lineage>
        <taxon>Bacteria</taxon>
        <taxon>Pseudomonadati</taxon>
        <taxon>Pseudomonadota</taxon>
        <taxon>Gammaproteobacteria</taxon>
        <taxon>Oceanospirillales</taxon>
        <taxon>Oceanospirillaceae</taxon>
        <taxon>Motiliproteus</taxon>
    </lineage>
</organism>
<feature type="transmembrane region" description="Helical" evidence="7">
    <location>
        <begin position="354"/>
        <end position="373"/>
    </location>
</feature>
<comment type="similarity">
    <text evidence="2">Belongs to the polysaccharide synthase family.</text>
</comment>
<accession>A0A369WUR6</accession>
<dbReference type="OrthoDB" id="8538786at2"/>
<feature type="transmembrane region" description="Helical" evidence="7">
    <location>
        <begin position="84"/>
        <end position="108"/>
    </location>
</feature>
<evidence type="ECO:0000256" key="2">
    <source>
        <dbReference type="ARBA" id="ARBA00007430"/>
    </source>
</evidence>
<dbReference type="GO" id="GO:0005886">
    <property type="term" value="C:plasma membrane"/>
    <property type="evidence" value="ECO:0007669"/>
    <property type="project" value="UniProtKB-SubCell"/>
</dbReference>
<evidence type="ECO:0000256" key="4">
    <source>
        <dbReference type="ARBA" id="ARBA00022692"/>
    </source>
</evidence>
<dbReference type="PANTHER" id="PTHR30250:SF10">
    <property type="entry name" value="LIPOPOLYSACCHARIDE BIOSYNTHESIS PROTEIN WZXC"/>
    <property type="match status" value="1"/>
</dbReference>
<evidence type="ECO:0000256" key="5">
    <source>
        <dbReference type="ARBA" id="ARBA00022989"/>
    </source>
</evidence>
<evidence type="ECO:0000313" key="9">
    <source>
        <dbReference type="Proteomes" id="UP000253769"/>
    </source>
</evidence>
<comment type="caution">
    <text evidence="8">The sequence shown here is derived from an EMBL/GenBank/DDBJ whole genome shotgun (WGS) entry which is preliminary data.</text>
</comment>
<dbReference type="InterPro" id="IPR050833">
    <property type="entry name" value="Poly_Biosynth_Transport"/>
</dbReference>